<dbReference type="RefSeq" id="WP_284349829.1">
    <property type="nucleotide sequence ID" value="NZ_BRXS01000003.1"/>
</dbReference>
<dbReference type="Pfam" id="PF04347">
    <property type="entry name" value="FliO"/>
    <property type="match status" value="1"/>
</dbReference>
<feature type="transmembrane region" description="Helical" evidence="12">
    <location>
        <begin position="390"/>
        <end position="410"/>
    </location>
</feature>
<protein>
    <recommendedName>
        <fullName evidence="2 12">Flagellar biosynthetic protein FliP</fullName>
    </recommendedName>
</protein>
<dbReference type="PRINTS" id="PR00951">
    <property type="entry name" value="FLGBIOSNFLIP"/>
</dbReference>
<dbReference type="NCBIfam" id="NF009438">
    <property type="entry name" value="PRK12797.1"/>
    <property type="match status" value="1"/>
</dbReference>
<comment type="caution">
    <text evidence="14">The sequence shown here is derived from an EMBL/GenBank/DDBJ whole genome shotgun (WGS) entry which is preliminary data.</text>
</comment>
<keyword evidence="7 12" id="KW-0653">Protein transport</keyword>
<evidence type="ECO:0000313" key="14">
    <source>
        <dbReference type="EMBL" id="GLC25374.1"/>
    </source>
</evidence>
<dbReference type="Proteomes" id="UP001161325">
    <property type="component" value="Unassembled WGS sequence"/>
</dbReference>
<dbReference type="GO" id="GO:0005886">
    <property type="term" value="C:plasma membrane"/>
    <property type="evidence" value="ECO:0007669"/>
    <property type="project" value="UniProtKB-SubCell"/>
</dbReference>
<keyword evidence="10" id="KW-0975">Bacterial flagellum</keyword>
<evidence type="ECO:0000256" key="4">
    <source>
        <dbReference type="ARBA" id="ARBA00022475"/>
    </source>
</evidence>
<keyword evidence="15" id="KW-1185">Reference proteome</keyword>
<dbReference type="InterPro" id="IPR022781">
    <property type="entry name" value="Flagellar_biosynth_FliO"/>
</dbReference>
<name>A0AA37Q2V5_9BACT</name>
<dbReference type="AlphaFoldDB" id="A0AA37Q2V5"/>
<evidence type="ECO:0000256" key="13">
    <source>
        <dbReference type="SAM" id="MobiDB-lite"/>
    </source>
</evidence>
<evidence type="ECO:0000256" key="12">
    <source>
        <dbReference type="RuleBase" id="RU362069"/>
    </source>
</evidence>
<gene>
    <name evidence="12" type="primary">fliP</name>
    <name evidence="14" type="ORF">rosag_18870</name>
</gene>
<evidence type="ECO:0000256" key="11">
    <source>
        <dbReference type="ARBA" id="ARBA00023225"/>
    </source>
</evidence>
<feature type="region of interest" description="Disordered" evidence="13">
    <location>
        <begin position="282"/>
        <end position="304"/>
    </location>
</feature>
<dbReference type="Pfam" id="PF00813">
    <property type="entry name" value="FliP"/>
    <property type="match status" value="1"/>
</dbReference>
<keyword evidence="6 12" id="KW-1005">Bacterial flagellum biogenesis</keyword>
<evidence type="ECO:0000256" key="9">
    <source>
        <dbReference type="ARBA" id="ARBA00023136"/>
    </source>
</evidence>
<dbReference type="GO" id="GO:0044781">
    <property type="term" value="P:bacterial-type flagellum organization"/>
    <property type="evidence" value="ECO:0007669"/>
    <property type="project" value="UniProtKB-UniRule"/>
</dbReference>
<keyword evidence="9 12" id="KW-0472">Membrane</keyword>
<comment type="subcellular location">
    <subcellularLocation>
        <location evidence="12">Cell membrane</location>
        <topology evidence="12">Multi-pass membrane protein</topology>
    </subcellularLocation>
    <subcellularLocation>
        <location evidence="12">Bacterial flagellum basal body</location>
    </subcellularLocation>
</comment>
<dbReference type="InterPro" id="IPR005837">
    <property type="entry name" value="FliP"/>
</dbReference>
<dbReference type="PRINTS" id="PR01302">
    <property type="entry name" value="TYPE3IMPPROT"/>
</dbReference>
<keyword evidence="4 12" id="KW-1003">Cell membrane</keyword>
<dbReference type="PANTHER" id="PTHR30587">
    <property type="entry name" value="FLAGELLAR BIOSYNTHETIC PROTEIN FLIP"/>
    <property type="match status" value="1"/>
</dbReference>
<keyword evidence="8 12" id="KW-1133">Transmembrane helix</keyword>
<reference evidence="14" key="1">
    <citation type="submission" date="2022-08" db="EMBL/GenBank/DDBJ databases">
        <title>Draft genome sequencing of Roseisolibacter agri AW1220.</title>
        <authorList>
            <person name="Tobiishi Y."/>
            <person name="Tonouchi A."/>
        </authorList>
    </citation>
    <scope>NUCLEOTIDE SEQUENCE</scope>
    <source>
        <strain evidence="14">AW1220</strain>
    </source>
</reference>
<accession>A0AA37Q2V5</accession>
<evidence type="ECO:0000256" key="3">
    <source>
        <dbReference type="ARBA" id="ARBA00022448"/>
    </source>
</evidence>
<evidence type="ECO:0000256" key="2">
    <source>
        <dbReference type="ARBA" id="ARBA00021714"/>
    </source>
</evidence>
<sequence length="549" mass="56311">MSLSATLGVFVALGAVLTLLLVALRVLKRFAPNAGSGRGRLPMEVVQRLPLGPKQSIAVVRVGDRVLAVAVGEGGMQPLAEIEGDDRAAVLAASVAPTPFASSPVALRGVATAMAMVQHPELKALPGAAWLARRLAPAPDATTDVATTDAAVTQPLPEAAVETPAAAQVPAAPAADAFRAVLGMAMSGSTRLAALLLTAGALTLAAPRAQAQAPTDSQPPAVTAITTPAVQAPAAPATPALATQAPAAAQSAPSAAPQTAAAQAATVQAALRQAALRRSAAARVGAGTTPRGNTAAPAGGFAAAPPSTTAPANAVGTVDTLVARLAPTMDVRMGGKGEGLRLSGTVGVVVMMGLLTLLPTLVLMMTGFTRILVVLHFLKQAMGTQTAPPNHLIGALALLLTGFVMAPTMTEVNRVALQPWMEGRIEQAEMMSRGAAPLREFMLRQTRERDLQTFVEMSKPATPPASVDEIPLVVVMSAFVTSELRTAFQLGFALFLPFIVIDIVVSSVLMSMGMMMLPPAMIALPFKLLLFVLVDGWTLVIQSLVQSFK</sequence>
<evidence type="ECO:0000313" key="15">
    <source>
        <dbReference type="Proteomes" id="UP001161325"/>
    </source>
</evidence>
<evidence type="ECO:0000256" key="5">
    <source>
        <dbReference type="ARBA" id="ARBA00022692"/>
    </source>
</evidence>
<feature type="transmembrane region" description="Helical" evidence="12">
    <location>
        <begin position="6"/>
        <end position="27"/>
    </location>
</feature>
<dbReference type="PROSITE" id="PS01061">
    <property type="entry name" value="FLIP_2"/>
    <property type="match status" value="1"/>
</dbReference>
<feature type="compositionally biased region" description="Low complexity" evidence="13">
    <location>
        <begin position="292"/>
        <end position="304"/>
    </location>
</feature>
<feature type="transmembrane region" description="Helical" evidence="12">
    <location>
        <begin position="339"/>
        <end position="355"/>
    </location>
</feature>
<feature type="transmembrane region" description="Helical" evidence="12">
    <location>
        <begin position="487"/>
        <end position="510"/>
    </location>
</feature>
<feature type="transmembrane region" description="Helical" evidence="12">
    <location>
        <begin position="522"/>
        <end position="545"/>
    </location>
</feature>
<proteinExistence type="inferred from homology"/>
<keyword evidence="5 12" id="KW-0812">Transmembrane</keyword>
<organism evidence="14 15">
    <name type="scientific">Roseisolibacter agri</name>
    <dbReference type="NCBI Taxonomy" id="2014610"/>
    <lineage>
        <taxon>Bacteria</taxon>
        <taxon>Pseudomonadati</taxon>
        <taxon>Gemmatimonadota</taxon>
        <taxon>Gemmatimonadia</taxon>
        <taxon>Gemmatimonadales</taxon>
        <taxon>Gemmatimonadaceae</taxon>
        <taxon>Roseisolibacter</taxon>
    </lineage>
</organism>
<comment type="function">
    <text evidence="12">Plays a role in the flagellum-specific transport system.</text>
</comment>
<dbReference type="PANTHER" id="PTHR30587:SF0">
    <property type="entry name" value="FLAGELLAR BIOSYNTHETIC PROTEIN FLIP"/>
    <property type="match status" value="1"/>
</dbReference>
<evidence type="ECO:0000256" key="1">
    <source>
        <dbReference type="ARBA" id="ARBA00006257"/>
    </source>
</evidence>
<comment type="similarity">
    <text evidence="1 12">Belongs to the FliP/MopC/SpaP family.</text>
</comment>
<dbReference type="GO" id="GO:0009425">
    <property type="term" value="C:bacterial-type flagellum basal body"/>
    <property type="evidence" value="ECO:0007669"/>
    <property type="project" value="UniProtKB-SubCell"/>
</dbReference>
<evidence type="ECO:0000256" key="10">
    <source>
        <dbReference type="ARBA" id="ARBA00023143"/>
    </source>
</evidence>
<evidence type="ECO:0000256" key="7">
    <source>
        <dbReference type="ARBA" id="ARBA00022927"/>
    </source>
</evidence>
<dbReference type="GO" id="GO:0009306">
    <property type="term" value="P:protein secretion"/>
    <property type="evidence" value="ECO:0007669"/>
    <property type="project" value="UniProtKB-UniRule"/>
</dbReference>
<keyword evidence="3 12" id="KW-0813">Transport</keyword>
<dbReference type="InterPro" id="IPR005838">
    <property type="entry name" value="T3SS_IM_P"/>
</dbReference>
<dbReference type="NCBIfam" id="TIGR01103">
    <property type="entry name" value="fliP"/>
    <property type="match status" value="1"/>
</dbReference>
<keyword evidence="11 12" id="KW-1006">Bacterial flagellum protein export</keyword>
<feature type="region of interest" description="Disordered" evidence="13">
    <location>
        <begin position="235"/>
        <end position="254"/>
    </location>
</feature>
<evidence type="ECO:0000256" key="6">
    <source>
        <dbReference type="ARBA" id="ARBA00022795"/>
    </source>
</evidence>
<evidence type="ECO:0000256" key="8">
    <source>
        <dbReference type="ARBA" id="ARBA00022989"/>
    </source>
</evidence>
<dbReference type="EMBL" id="BRXS01000003">
    <property type="protein sequence ID" value="GLC25374.1"/>
    <property type="molecule type" value="Genomic_DNA"/>
</dbReference>